<gene>
    <name evidence="8" type="ORF">OXD698_LOCUS44435</name>
</gene>
<dbReference type="Gene3D" id="4.10.400.10">
    <property type="entry name" value="Low-density Lipoprotein Receptor"/>
    <property type="match status" value="1"/>
</dbReference>
<dbReference type="GO" id="GO:0005886">
    <property type="term" value="C:plasma membrane"/>
    <property type="evidence" value="ECO:0007669"/>
    <property type="project" value="TreeGrafter"/>
</dbReference>
<evidence type="ECO:0000256" key="3">
    <source>
        <dbReference type="ARBA" id="ARBA00022737"/>
    </source>
</evidence>
<proteinExistence type="predicted"/>
<evidence type="ECO:0000313" key="9">
    <source>
        <dbReference type="Proteomes" id="UP000663844"/>
    </source>
</evidence>
<keyword evidence="4" id="KW-1133">Transmembrane helix</keyword>
<accession>A0A820FX41</accession>
<comment type="caution">
    <text evidence="7">Lacks conserved residue(s) required for the propagation of feature annotation.</text>
</comment>
<keyword evidence="2" id="KW-0812">Transmembrane</keyword>
<dbReference type="GO" id="GO:0016192">
    <property type="term" value="P:vesicle-mediated transport"/>
    <property type="evidence" value="ECO:0007669"/>
    <property type="project" value="UniProtKB-ARBA"/>
</dbReference>
<evidence type="ECO:0000256" key="2">
    <source>
        <dbReference type="ARBA" id="ARBA00022692"/>
    </source>
</evidence>
<evidence type="ECO:0000256" key="6">
    <source>
        <dbReference type="ARBA" id="ARBA00023157"/>
    </source>
</evidence>
<dbReference type="SMART" id="SM00192">
    <property type="entry name" value="LDLa"/>
    <property type="match status" value="3"/>
</dbReference>
<protein>
    <submittedName>
        <fullName evidence="8">Uncharacterized protein</fullName>
    </submittedName>
</protein>
<feature type="non-terminal residue" evidence="8">
    <location>
        <position position="1"/>
    </location>
</feature>
<evidence type="ECO:0000256" key="7">
    <source>
        <dbReference type="PROSITE-ProRule" id="PRU00124"/>
    </source>
</evidence>
<comment type="subcellular location">
    <subcellularLocation>
        <location evidence="1">Membrane</location>
        <topology evidence="1">Single-pass membrane protein</topology>
    </subcellularLocation>
</comment>
<sequence length="396" mass="45189">EPIFTNEDIICPLRFYLFNIRFTSSCVPKRSNLLKDMLFLDTPNLLSDICWLAFKCHYGIPNSIDPKCNHICSNKTCKQIINETCPDLLIIPTGALAFGHIYFAYQKEIIVNSISSLYPQYICYNDQLCNGFYPNRTVFIINNSTCRRPQDFPITFQQGGRFSLIDQLVKPLYTHLYQCNTIIYNNSSVWNDSSTMYRCMNSSKYISRQRLCDGKNDCSYKDDENCPLINETCSTLTSETLSKCTAKDKCISSQLVRDGKCDCGNDDYGLCPDEDIDDYSIRKYISFPIICDGFTELEPIMIDGKNETDETECDYWQCNNTYTRCDGFWNCLDGADEVDCDSSPLLNCPSLHHACISFDTHQLTCLPIKQANDGHIDCVGATDEPKLCRSNNFLPT</sequence>
<dbReference type="PANTHER" id="PTHR24270:SF61">
    <property type="entry name" value="EGF-LIKE DOMAIN-CONTAINING PROTEIN"/>
    <property type="match status" value="1"/>
</dbReference>
<dbReference type="InterPro" id="IPR050685">
    <property type="entry name" value="LDLR"/>
</dbReference>
<keyword evidence="3" id="KW-0677">Repeat</keyword>
<dbReference type="EMBL" id="CAJOAZ010013622">
    <property type="protein sequence ID" value="CAF4269604.1"/>
    <property type="molecule type" value="Genomic_DNA"/>
</dbReference>
<reference evidence="8" key="1">
    <citation type="submission" date="2021-02" db="EMBL/GenBank/DDBJ databases">
        <authorList>
            <person name="Nowell W R."/>
        </authorList>
    </citation>
    <scope>NUCLEOTIDE SEQUENCE</scope>
</reference>
<keyword evidence="6 7" id="KW-1015">Disulfide bond</keyword>
<dbReference type="InterPro" id="IPR002172">
    <property type="entry name" value="LDrepeatLR_classA_rpt"/>
</dbReference>
<evidence type="ECO:0000256" key="5">
    <source>
        <dbReference type="ARBA" id="ARBA00023136"/>
    </source>
</evidence>
<evidence type="ECO:0000256" key="4">
    <source>
        <dbReference type="ARBA" id="ARBA00022989"/>
    </source>
</evidence>
<feature type="disulfide bond" evidence="7">
    <location>
        <begin position="313"/>
        <end position="331"/>
    </location>
</feature>
<dbReference type="Proteomes" id="UP000663844">
    <property type="component" value="Unassembled WGS sequence"/>
</dbReference>
<comment type="caution">
    <text evidence="8">The sequence shown here is derived from an EMBL/GenBank/DDBJ whole genome shotgun (WGS) entry which is preliminary data.</text>
</comment>
<keyword evidence="5" id="KW-0472">Membrane</keyword>
<dbReference type="SUPFAM" id="SSF57424">
    <property type="entry name" value="LDL receptor-like module"/>
    <property type="match status" value="2"/>
</dbReference>
<dbReference type="PANTHER" id="PTHR24270">
    <property type="entry name" value="LOW-DENSITY LIPOPROTEIN RECEPTOR-RELATED"/>
    <property type="match status" value="1"/>
</dbReference>
<feature type="disulfide bond" evidence="7">
    <location>
        <begin position="325"/>
        <end position="340"/>
    </location>
</feature>
<dbReference type="InterPro" id="IPR036055">
    <property type="entry name" value="LDL_receptor-like_sf"/>
</dbReference>
<dbReference type="AlphaFoldDB" id="A0A820FX41"/>
<dbReference type="PRINTS" id="PR00261">
    <property type="entry name" value="LDLRECEPTOR"/>
</dbReference>
<evidence type="ECO:0000313" key="8">
    <source>
        <dbReference type="EMBL" id="CAF4269604.1"/>
    </source>
</evidence>
<organism evidence="8 9">
    <name type="scientific">Adineta steineri</name>
    <dbReference type="NCBI Taxonomy" id="433720"/>
    <lineage>
        <taxon>Eukaryota</taxon>
        <taxon>Metazoa</taxon>
        <taxon>Spiralia</taxon>
        <taxon>Gnathifera</taxon>
        <taxon>Rotifera</taxon>
        <taxon>Eurotatoria</taxon>
        <taxon>Bdelloidea</taxon>
        <taxon>Adinetida</taxon>
        <taxon>Adinetidae</taxon>
        <taxon>Adineta</taxon>
    </lineage>
</organism>
<feature type="non-terminal residue" evidence="8">
    <location>
        <position position="396"/>
    </location>
</feature>
<name>A0A820FX41_9BILA</name>
<dbReference type="PROSITE" id="PS50068">
    <property type="entry name" value="LDLRA_2"/>
    <property type="match status" value="2"/>
</dbReference>
<evidence type="ECO:0000256" key="1">
    <source>
        <dbReference type="ARBA" id="ARBA00004167"/>
    </source>
</evidence>